<evidence type="ECO:0000313" key="2">
    <source>
        <dbReference type="EMBL" id="CRK87080.1"/>
    </source>
</evidence>
<accession>A0A1J1HGE2</accession>
<proteinExistence type="predicted"/>
<keyword evidence="3" id="KW-1185">Reference proteome</keyword>
<dbReference type="AlphaFoldDB" id="A0A1J1HGE2"/>
<keyword evidence="1" id="KW-0732">Signal</keyword>
<protein>
    <submittedName>
        <fullName evidence="2">CLUMA_CG000863, isoform A</fullName>
    </submittedName>
</protein>
<organism evidence="2 3">
    <name type="scientific">Clunio marinus</name>
    <dbReference type="NCBI Taxonomy" id="568069"/>
    <lineage>
        <taxon>Eukaryota</taxon>
        <taxon>Metazoa</taxon>
        <taxon>Ecdysozoa</taxon>
        <taxon>Arthropoda</taxon>
        <taxon>Hexapoda</taxon>
        <taxon>Insecta</taxon>
        <taxon>Pterygota</taxon>
        <taxon>Neoptera</taxon>
        <taxon>Endopterygota</taxon>
        <taxon>Diptera</taxon>
        <taxon>Nematocera</taxon>
        <taxon>Chironomoidea</taxon>
        <taxon>Chironomidae</taxon>
        <taxon>Clunio</taxon>
    </lineage>
</organism>
<feature type="chain" id="PRO_5012272424" evidence="1">
    <location>
        <begin position="30"/>
        <end position="176"/>
    </location>
</feature>
<name>A0A1J1HGE2_9DIPT</name>
<reference evidence="2 3" key="1">
    <citation type="submission" date="2015-04" db="EMBL/GenBank/DDBJ databases">
        <authorList>
            <person name="Syromyatnikov M.Y."/>
            <person name="Popov V.N."/>
        </authorList>
    </citation>
    <scope>NUCLEOTIDE SEQUENCE [LARGE SCALE GENOMIC DNA]</scope>
</reference>
<sequence>MKPFTLRQRIMELRYSFLFLFLMISVVSSTEEKCSSICPFNDSFDLDTPIEEIIMKVLTRDGPSDGVCLTGDKWIMNGTQFGLPSKCICYNIPKGTEISQENGQKCPNYSKASVQETLAESWIRNYELHKNDAPEDGWCPEGKTKWILESTLVNIPRDLCLCIDGFDWYSPEVVCI</sequence>
<evidence type="ECO:0000256" key="1">
    <source>
        <dbReference type="SAM" id="SignalP"/>
    </source>
</evidence>
<gene>
    <name evidence="2" type="ORF">CLUMA_CG000863</name>
</gene>
<feature type="signal peptide" evidence="1">
    <location>
        <begin position="1"/>
        <end position="29"/>
    </location>
</feature>
<evidence type="ECO:0000313" key="3">
    <source>
        <dbReference type="Proteomes" id="UP000183832"/>
    </source>
</evidence>
<dbReference type="EMBL" id="CVRI01000003">
    <property type="protein sequence ID" value="CRK87080.1"/>
    <property type="molecule type" value="Genomic_DNA"/>
</dbReference>
<dbReference type="Proteomes" id="UP000183832">
    <property type="component" value="Unassembled WGS sequence"/>
</dbReference>